<name>A0A448KAN1_9ACTO</name>
<organism evidence="2 3">
    <name type="scientific">Actinomyces slackii</name>
    <dbReference type="NCBI Taxonomy" id="52774"/>
    <lineage>
        <taxon>Bacteria</taxon>
        <taxon>Bacillati</taxon>
        <taxon>Actinomycetota</taxon>
        <taxon>Actinomycetes</taxon>
        <taxon>Actinomycetales</taxon>
        <taxon>Actinomycetaceae</taxon>
        <taxon>Actinomyces</taxon>
    </lineage>
</organism>
<dbReference type="STRING" id="1278298.GCA_000428685_00116"/>
<dbReference type="KEGG" id="asla:NCTC11923_00593"/>
<dbReference type="Gene3D" id="3.40.50.80">
    <property type="entry name" value="Nucleotide-binding domain of ferredoxin-NADP reductase (FNR) module"/>
    <property type="match status" value="1"/>
</dbReference>
<evidence type="ECO:0000259" key="1">
    <source>
        <dbReference type="PROSITE" id="PS51384"/>
    </source>
</evidence>
<sequence>MSAQEPFGFFEATVAGLEDLTPAMRRVTLRGCQLASFGDPGWDQRIKLVLPAPASGYTHLPTGGDWYRAWLDLDEAHRPPIRTYTTRAVRWEADPNHCEVDIDMVRHPGGSGPAARWLESAGVGDAVVLLGPNRRFEGTPGGVDFVPPEVTERFLLGGDETAAPAIARILEGLPTSARGIAVVELPGHADASYLPRHPGIEVRALGRQGAHHGELLVAGVRQAAAELCPPGEPQEVEEIDVDHELLWEVPRHAKGGAALKRTTLYAWLAGEAGAVRAMRRHLVAERGIDRRSVAFMGYWRLGRAEN</sequence>
<dbReference type="PANTHER" id="PTHR30157">
    <property type="entry name" value="FERRIC REDUCTASE, NADPH-DEPENDENT"/>
    <property type="match status" value="1"/>
</dbReference>
<proteinExistence type="predicted"/>
<reference evidence="2 3" key="1">
    <citation type="submission" date="2018-12" db="EMBL/GenBank/DDBJ databases">
        <authorList>
            <consortium name="Pathogen Informatics"/>
        </authorList>
    </citation>
    <scope>NUCLEOTIDE SEQUENCE [LARGE SCALE GENOMIC DNA]</scope>
    <source>
        <strain evidence="2 3">NCTC11923</strain>
    </source>
</reference>
<feature type="domain" description="FAD-binding FR-type" evidence="1">
    <location>
        <begin position="7"/>
        <end position="139"/>
    </location>
</feature>
<dbReference type="Pfam" id="PF08021">
    <property type="entry name" value="FAD_binding_9"/>
    <property type="match status" value="1"/>
</dbReference>
<dbReference type="SUPFAM" id="SSF63380">
    <property type="entry name" value="Riboflavin synthase domain-like"/>
    <property type="match status" value="1"/>
</dbReference>
<dbReference type="RefSeq" id="WP_026426296.1">
    <property type="nucleotide sequence ID" value="NZ_LR134363.1"/>
</dbReference>
<dbReference type="InterPro" id="IPR017938">
    <property type="entry name" value="Riboflavin_synthase-like_b-brl"/>
</dbReference>
<gene>
    <name evidence="2" type="primary">viuB</name>
    <name evidence="2" type="ORF">NCTC11923_00593</name>
</gene>
<dbReference type="Gene3D" id="2.40.30.10">
    <property type="entry name" value="Translation factors"/>
    <property type="match status" value="1"/>
</dbReference>
<dbReference type="GO" id="GO:0016491">
    <property type="term" value="F:oxidoreductase activity"/>
    <property type="evidence" value="ECO:0007669"/>
    <property type="project" value="InterPro"/>
</dbReference>
<dbReference type="InterPro" id="IPR017927">
    <property type="entry name" value="FAD-bd_FR_type"/>
</dbReference>
<dbReference type="AlphaFoldDB" id="A0A448KAN1"/>
<keyword evidence="3" id="KW-1185">Reference proteome</keyword>
<dbReference type="CDD" id="cd06193">
    <property type="entry name" value="siderophore_interacting"/>
    <property type="match status" value="1"/>
</dbReference>
<dbReference type="InterPro" id="IPR039261">
    <property type="entry name" value="FNR_nucleotide-bd"/>
</dbReference>
<dbReference type="InterPro" id="IPR007037">
    <property type="entry name" value="SIP_rossman_dom"/>
</dbReference>
<evidence type="ECO:0000313" key="3">
    <source>
        <dbReference type="Proteomes" id="UP000276899"/>
    </source>
</evidence>
<dbReference type="EMBL" id="LR134363">
    <property type="protein sequence ID" value="VEG73976.1"/>
    <property type="molecule type" value="Genomic_DNA"/>
</dbReference>
<dbReference type="Pfam" id="PF04954">
    <property type="entry name" value="SIP"/>
    <property type="match status" value="1"/>
</dbReference>
<dbReference type="PROSITE" id="PS51384">
    <property type="entry name" value="FAD_FR"/>
    <property type="match status" value="1"/>
</dbReference>
<evidence type="ECO:0000313" key="2">
    <source>
        <dbReference type="EMBL" id="VEG73976.1"/>
    </source>
</evidence>
<protein>
    <submittedName>
        <fullName evidence="2">Vibriobactin utilization protein ViuB</fullName>
    </submittedName>
</protein>
<dbReference type="InterPro" id="IPR013113">
    <property type="entry name" value="SIP_FAD-bd"/>
</dbReference>
<dbReference type="InterPro" id="IPR039374">
    <property type="entry name" value="SIP_fam"/>
</dbReference>
<dbReference type="PANTHER" id="PTHR30157:SF0">
    <property type="entry name" value="NADPH-DEPENDENT FERRIC-CHELATE REDUCTASE"/>
    <property type="match status" value="1"/>
</dbReference>
<accession>A0A448KAN1</accession>
<dbReference type="Proteomes" id="UP000276899">
    <property type="component" value="Chromosome"/>
</dbReference>